<dbReference type="InterPro" id="IPR008928">
    <property type="entry name" value="6-hairpin_glycosidase_sf"/>
</dbReference>
<dbReference type="PIRSF" id="PIRSF007663">
    <property type="entry name" value="UCP007663"/>
    <property type="match status" value="1"/>
</dbReference>
<gene>
    <name evidence="4" type="ORF">RSOLAG1IB_08823</name>
</gene>
<dbReference type="PANTHER" id="PTHR31084">
    <property type="entry name" value="ALPHA-L-FUCOSIDASE 2"/>
    <property type="match status" value="1"/>
</dbReference>
<dbReference type="GO" id="GO:0004560">
    <property type="term" value="F:alpha-L-fucosidase activity"/>
    <property type="evidence" value="ECO:0007669"/>
    <property type="project" value="InterPro"/>
</dbReference>
<dbReference type="STRING" id="1108050.A0A0B7FRH8"/>
<dbReference type="Pfam" id="PF21307">
    <property type="entry name" value="Glyco_hydro_95_C"/>
    <property type="match status" value="1"/>
</dbReference>
<dbReference type="OrthoDB" id="2848340at2759"/>
<dbReference type="Pfam" id="PF14498">
    <property type="entry name" value="Glyco_hyd_65N_2"/>
    <property type="match status" value="1"/>
</dbReference>
<dbReference type="Pfam" id="PF22124">
    <property type="entry name" value="Glyco_hydro_95_cat"/>
    <property type="match status" value="1"/>
</dbReference>
<dbReference type="Proteomes" id="UP000059188">
    <property type="component" value="Unassembled WGS sequence"/>
</dbReference>
<dbReference type="InterPro" id="IPR016518">
    <property type="entry name" value="Alpha-L-fucosidase"/>
</dbReference>
<dbReference type="PANTHER" id="PTHR31084:SF3">
    <property type="entry name" value="ALPHA-FUCOSIDASE A"/>
    <property type="match status" value="1"/>
</dbReference>
<dbReference type="Gene3D" id="1.50.10.10">
    <property type="match status" value="1"/>
</dbReference>
<dbReference type="InterPro" id="IPR027414">
    <property type="entry name" value="GH95_N_dom"/>
</dbReference>
<name>A0A0B7FRH8_THACB</name>
<dbReference type="InterPro" id="IPR049053">
    <property type="entry name" value="AFCA-like_C"/>
</dbReference>
<dbReference type="GO" id="GO:0005975">
    <property type="term" value="P:carbohydrate metabolic process"/>
    <property type="evidence" value="ECO:0007669"/>
    <property type="project" value="InterPro"/>
</dbReference>
<evidence type="ECO:0000313" key="5">
    <source>
        <dbReference type="Proteomes" id="UP000059188"/>
    </source>
</evidence>
<feature type="domain" description="Alpha fucosidase A-like C-terminal" evidence="2">
    <location>
        <begin position="792"/>
        <end position="838"/>
    </location>
</feature>
<dbReference type="AlphaFoldDB" id="A0A0B7FRH8"/>
<evidence type="ECO:0000259" key="3">
    <source>
        <dbReference type="Pfam" id="PF22124"/>
    </source>
</evidence>
<feature type="domain" description="Glycosyl hydrolase family 95 catalytic" evidence="3">
    <location>
        <begin position="359"/>
        <end position="781"/>
    </location>
</feature>
<dbReference type="SUPFAM" id="SSF48208">
    <property type="entry name" value="Six-hairpin glycosidases"/>
    <property type="match status" value="1"/>
</dbReference>
<accession>A0A0B7FRH8</accession>
<evidence type="ECO:0000313" key="4">
    <source>
        <dbReference type="EMBL" id="CEL58777.1"/>
    </source>
</evidence>
<dbReference type="InterPro" id="IPR054363">
    <property type="entry name" value="GH95_cat"/>
</dbReference>
<organism evidence="4 5">
    <name type="scientific">Thanatephorus cucumeris (strain AG1-IB / isolate 7/3/14)</name>
    <name type="common">Lettuce bottom rot fungus</name>
    <name type="synonym">Rhizoctonia solani</name>
    <dbReference type="NCBI Taxonomy" id="1108050"/>
    <lineage>
        <taxon>Eukaryota</taxon>
        <taxon>Fungi</taxon>
        <taxon>Dikarya</taxon>
        <taxon>Basidiomycota</taxon>
        <taxon>Agaricomycotina</taxon>
        <taxon>Agaricomycetes</taxon>
        <taxon>Cantharellales</taxon>
        <taxon>Ceratobasidiaceae</taxon>
        <taxon>Rhizoctonia</taxon>
        <taxon>Rhizoctonia solani AG-1</taxon>
    </lineage>
</organism>
<sequence>MSSPQSAHSSSVAVSPGLFLLEKCYKRPVFCAAAHVLDDSLMAFVSLALGLLGSGGLALAVPSGFPASGNGLWYSEPAVNWSTQYLPIGNGYLGAMINGNTTSDRIQLNIESLWSGGPFADKNYNGGNHQPSERTYLASQLARIRNTIFTSSNGTIQGVEPLPIDAGAYGSYSGAGYLNINRTASGKATNYARWLDMDSGVLKTTWSESSSLFDRTYFCSNPTRACTTHTVSSTPGAFSATFSFSSLDGLPTRNITCLDSTTIQLRGYAASPGILYEILATIRQSGPANSSAACIIDPKSGDAVLVAKGSTEAWVSWVGGTEYSMETGNAASGYTFKGVDPHAELTGLLAKAAGQNAASALAGHSADYRAALGGFSLNIGQKAEKTKTTAQLRKEYKTDVGNPYLEWLLFNYGRYMLVGSTRSYLPANLQGVWARDAGAPWSGDYHANINIQMNYWFAETTNMKVTSALWDYMAKTWAPRGAETAKTLYNVTRGWVTHNEMNVFGHTGMKDLEGWNPAEWANYPESAAWMMIHVYDHFDYTNDIAWWRAQGWPLLKGVALFWLDHLVEDQRSKDGTLVTAPCNSPEQAIITFGCSHSQQLVWQLFEAVEKGFNASGDNDTAFLHEVQTKKLKLDKGIHIGSWGQIQEWKLDFDRQNDLHRHLSHLIGLYPGYVLTNFKAPTGQAQGIPKLTREQVLKASEISLRSRGDGTGPDGDAGWEKVWRAACWAQLQNSTQFYHILTYAIDRNFAENLWSLYNPFADDPIFQIDANFGYPAAVLNALVQAPDTSSLSDALAITILPALPSAWASGSISGARVRGGITLDLAWSNGKAVRASLKVDPVVRYTRQVQLWYGGKLITAFSATAGLKRDFTF</sequence>
<evidence type="ECO:0000259" key="1">
    <source>
        <dbReference type="Pfam" id="PF14498"/>
    </source>
</evidence>
<feature type="domain" description="Glycosyl hydrolase family 95 N-terminal" evidence="1">
    <location>
        <begin position="72"/>
        <end position="325"/>
    </location>
</feature>
<dbReference type="EMBL" id="LN679133">
    <property type="protein sequence ID" value="CEL58777.1"/>
    <property type="molecule type" value="Genomic_DNA"/>
</dbReference>
<proteinExistence type="predicted"/>
<reference evidence="4 5" key="1">
    <citation type="submission" date="2014-11" db="EMBL/GenBank/DDBJ databases">
        <authorList>
            <person name="Wibberg Daniel"/>
        </authorList>
    </citation>
    <scope>NUCLEOTIDE SEQUENCE [LARGE SCALE GENOMIC DNA]</scope>
    <source>
        <strain evidence="4">Rhizoctonia solani AG1-IB 7/3/14</strain>
    </source>
</reference>
<keyword evidence="5" id="KW-1185">Reference proteome</keyword>
<dbReference type="InterPro" id="IPR012341">
    <property type="entry name" value="6hp_glycosidase-like_sf"/>
</dbReference>
<evidence type="ECO:0000259" key="2">
    <source>
        <dbReference type="Pfam" id="PF21307"/>
    </source>
</evidence>
<protein>
    <submittedName>
        <fullName evidence="4">Putative alpha-fucosidase A</fullName>
    </submittedName>
</protein>